<evidence type="ECO:0000313" key="9">
    <source>
        <dbReference type="Proteomes" id="UP000664534"/>
    </source>
</evidence>
<keyword evidence="9" id="KW-1185">Reference proteome</keyword>
<evidence type="ECO:0000256" key="5">
    <source>
        <dbReference type="ARBA" id="ARBA00038359"/>
    </source>
</evidence>
<dbReference type="PANTHER" id="PTHR33048:SF47">
    <property type="entry name" value="INTEGRAL MEMBRANE PROTEIN-RELATED"/>
    <property type="match status" value="1"/>
</dbReference>
<dbReference type="InterPro" id="IPR052337">
    <property type="entry name" value="SAT4-like"/>
</dbReference>
<evidence type="ECO:0000259" key="7">
    <source>
        <dbReference type="Pfam" id="PF20684"/>
    </source>
</evidence>
<dbReference type="Proteomes" id="UP000664534">
    <property type="component" value="Unassembled WGS sequence"/>
</dbReference>
<feature type="domain" description="Rhodopsin" evidence="7">
    <location>
        <begin position="40"/>
        <end position="277"/>
    </location>
</feature>
<keyword evidence="3 6" id="KW-1133">Transmembrane helix</keyword>
<reference evidence="8" key="1">
    <citation type="submission" date="2021-03" db="EMBL/GenBank/DDBJ databases">
        <authorList>
            <person name="Tagirdzhanova G."/>
        </authorList>
    </citation>
    <scope>NUCLEOTIDE SEQUENCE</scope>
</reference>
<feature type="transmembrane region" description="Helical" evidence="6">
    <location>
        <begin position="23"/>
        <end position="44"/>
    </location>
</feature>
<dbReference type="OrthoDB" id="3648173at2759"/>
<gene>
    <name evidence="8" type="ORF">IMSHALPRED_010491</name>
</gene>
<comment type="subcellular location">
    <subcellularLocation>
        <location evidence="1">Membrane</location>
        <topology evidence="1">Multi-pass membrane protein</topology>
    </subcellularLocation>
</comment>
<proteinExistence type="inferred from homology"/>
<evidence type="ECO:0000256" key="1">
    <source>
        <dbReference type="ARBA" id="ARBA00004141"/>
    </source>
</evidence>
<feature type="transmembrane region" description="Helical" evidence="6">
    <location>
        <begin position="134"/>
        <end position="161"/>
    </location>
</feature>
<evidence type="ECO:0000313" key="8">
    <source>
        <dbReference type="EMBL" id="CAF9936188.1"/>
    </source>
</evidence>
<keyword evidence="2 6" id="KW-0812">Transmembrane</keyword>
<feature type="transmembrane region" description="Helical" evidence="6">
    <location>
        <begin position="56"/>
        <end position="76"/>
    </location>
</feature>
<evidence type="ECO:0000256" key="4">
    <source>
        <dbReference type="ARBA" id="ARBA00023136"/>
    </source>
</evidence>
<organism evidence="8 9">
    <name type="scientific">Imshaugia aleurites</name>
    <dbReference type="NCBI Taxonomy" id="172621"/>
    <lineage>
        <taxon>Eukaryota</taxon>
        <taxon>Fungi</taxon>
        <taxon>Dikarya</taxon>
        <taxon>Ascomycota</taxon>
        <taxon>Pezizomycotina</taxon>
        <taxon>Lecanoromycetes</taxon>
        <taxon>OSLEUM clade</taxon>
        <taxon>Lecanoromycetidae</taxon>
        <taxon>Lecanorales</taxon>
        <taxon>Lecanorineae</taxon>
        <taxon>Parmeliaceae</taxon>
        <taxon>Imshaugia</taxon>
    </lineage>
</organism>
<dbReference type="AlphaFoldDB" id="A0A8H3IWZ1"/>
<comment type="caution">
    <text evidence="8">The sequence shown here is derived from an EMBL/GenBank/DDBJ whole genome shotgun (WGS) entry which is preliminary data.</text>
</comment>
<name>A0A8H3IWZ1_9LECA</name>
<dbReference type="GO" id="GO:0016020">
    <property type="term" value="C:membrane"/>
    <property type="evidence" value="ECO:0007669"/>
    <property type="project" value="UniProtKB-SubCell"/>
</dbReference>
<feature type="transmembrane region" description="Helical" evidence="6">
    <location>
        <begin position="214"/>
        <end position="233"/>
    </location>
</feature>
<dbReference type="Pfam" id="PF20684">
    <property type="entry name" value="Fung_rhodopsin"/>
    <property type="match status" value="1"/>
</dbReference>
<evidence type="ECO:0000256" key="6">
    <source>
        <dbReference type="SAM" id="Phobius"/>
    </source>
</evidence>
<dbReference type="EMBL" id="CAJPDT010000089">
    <property type="protein sequence ID" value="CAF9936188.1"/>
    <property type="molecule type" value="Genomic_DNA"/>
</dbReference>
<evidence type="ECO:0000256" key="3">
    <source>
        <dbReference type="ARBA" id="ARBA00022989"/>
    </source>
</evidence>
<protein>
    <recommendedName>
        <fullName evidence="7">Rhodopsin domain-containing protein</fullName>
    </recommendedName>
</protein>
<comment type="similarity">
    <text evidence="5">Belongs to the SAT4 family.</text>
</comment>
<sequence length="362" mass="41053">MATTSPLTTMSEAELNANLSTEIIASSVVLIVVPTTFVILRLLSRWMARASLWWDDYTAILACIFSWGDNIIQLAGISKGYGKHIATLPFNRWTLFFKYLYAFQISYGPAIILVKFSIIATQYRMFRVIQYRRILIGCSVFVACLFVEQLLLVVFSCIPVSDYWKTFTLGPRCFNVIRVGKIQGGVNAATDFILLAMPIPILWKLRTGIQQKCILTAIFTVGLVVCAVSIVRLCQLQDFHDQDDITWSFVHPAIWTAAEPSIGVVSACLPSLRPLFTKLLWGRSYRPVMLSSPHNSSTRRFERLDDSFNGNKWTNNVVIKRADDEEYEFGDRGRKSFVPDNGIRVRTTVTVTEGVDWQDDLF</sequence>
<accession>A0A8H3IWZ1</accession>
<keyword evidence="4 6" id="KW-0472">Membrane</keyword>
<dbReference type="PANTHER" id="PTHR33048">
    <property type="entry name" value="PTH11-LIKE INTEGRAL MEMBRANE PROTEIN (AFU_ORTHOLOGUE AFUA_5G11245)"/>
    <property type="match status" value="1"/>
</dbReference>
<dbReference type="InterPro" id="IPR049326">
    <property type="entry name" value="Rhodopsin_dom_fungi"/>
</dbReference>
<evidence type="ECO:0000256" key="2">
    <source>
        <dbReference type="ARBA" id="ARBA00022692"/>
    </source>
</evidence>
<feature type="transmembrane region" description="Helical" evidence="6">
    <location>
        <begin position="96"/>
        <end position="114"/>
    </location>
</feature>